<evidence type="ECO:0000313" key="4">
    <source>
        <dbReference type="EMBL" id="CAF4277196.1"/>
    </source>
</evidence>
<feature type="domain" description="Mutator-like transposase" evidence="2">
    <location>
        <begin position="98"/>
        <end position="224"/>
    </location>
</feature>
<evidence type="ECO:0000256" key="1">
    <source>
        <dbReference type="SAM" id="MobiDB-lite"/>
    </source>
</evidence>
<evidence type="ECO:0000259" key="2">
    <source>
        <dbReference type="Pfam" id="PF20700"/>
    </source>
</evidence>
<protein>
    <recommendedName>
        <fullName evidence="2">Mutator-like transposase domain-containing protein</fullName>
    </recommendedName>
</protein>
<evidence type="ECO:0000313" key="3">
    <source>
        <dbReference type="EMBL" id="CAF4268465.1"/>
    </source>
</evidence>
<feature type="compositionally biased region" description="Basic and acidic residues" evidence="1">
    <location>
        <begin position="287"/>
        <end position="303"/>
    </location>
</feature>
<feature type="region of interest" description="Disordered" evidence="1">
    <location>
        <begin position="238"/>
        <end position="314"/>
    </location>
</feature>
<dbReference type="Pfam" id="PF20700">
    <property type="entry name" value="Mutator"/>
    <property type="match status" value="1"/>
</dbReference>
<gene>
    <name evidence="3" type="ORF">OVN521_LOCUS29958</name>
    <name evidence="4" type="ORF">UXM345_LOCUS32147</name>
</gene>
<dbReference type="EMBL" id="CAJOBF010009566">
    <property type="protein sequence ID" value="CAF4277196.1"/>
    <property type="molecule type" value="Genomic_DNA"/>
</dbReference>
<reference evidence="3" key="1">
    <citation type="submission" date="2021-02" db="EMBL/GenBank/DDBJ databases">
        <authorList>
            <person name="Nowell W R."/>
        </authorList>
    </citation>
    <scope>NUCLEOTIDE SEQUENCE</scope>
</reference>
<proteinExistence type="predicted"/>
<sequence length="359" mass="39744">MGNKKNVKRCSQQFSVKKLARQRQLPAKLSSSVTSKIDARAAITTASSIRQSLPSKEKIEKNKKINDVPNQTRSDVNVPMDGYTIIQNQILHSLMRQTKCQSCGNVWNGAMTTKKREASPKIVSTEPRDVNVRAQIAGHLCDIRHPGLAKLLGVLNLPSPVQDETYSKWDKQLLKFVKSTSEKSMARAVQDAVAAANTTDLTVREVFHVMCGYRGSYTNRAMESFNKSRLHTEAKQFSRQEKAASARITSSNNDKKDDSVVDSVADTDDGYHDTFYSTDGTSQPDHLSCDDDVRTSTDDHSTSSDEQSDSEDYAYYNPDGSCGSWWILIKGIELHNRLTGVYGNLLEATQGGKGGFSGF</sequence>
<name>A0A820FRU8_9BILA</name>
<dbReference type="Proteomes" id="UP000663866">
    <property type="component" value="Unassembled WGS sequence"/>
</dbReference>
<feature type="compositionally biased region" description="Polar residues" evidence="1">
    <location>
        <begin position="275"/>
        <end position="285"/>
    </location>
</feature>
<dbReference type="EMBL" id="CAJOBG010009544">
    <property type="protein sequence ID" value="CAF4268465.1"/>
    <property type="molecule type" value="Genomic_DNA"/>
</dbReference>
<evidence type="ECO:0000313" key="5">
    <source>
        <dbReference type="Proteomes" id="UP000663866"/>
    </source>
</evidence>
<dbReference type="Proteomes" id="UP000663842">
    <property type="component" value="Unassembled WGS sequence"/>
</dbReference>
<dbReference type="InterPro" id="IPR049012">
    <property type="entry name" value="Mutator_transp_dom"/>
</dbReference>
<keyword evidence="5" id="KW-1185">Reference proteome</keyword>
<accession>A0A820FRU8</accession>
<dbReference type="AlphaFoldDB" id="A0A820FRU8"/>
<comment type="caution">
    <text evidence="3">The sequence shown here is derived from an EMBL/GenBank/DDBJ whole genome shotgun (WGS) entry which is preliminary data.</text>
</comment>
<organism evidence="3 5">
    <name type="scientific">Rotaria magnacalcarata</name>
    <dbReference type="NCBI Taxonomy" id="392030"/>
    <lineage>
        <taxon>Eukaryota</taxon>
        <taxon>Metazoa</taxon>
        <taxon>Spiralia</taxon>
        <taxon>Gnathifera</taxon>
        <taxon>Rotifera</taxon>
        <taxon>Eurotatoria</taxon>
        <taxon>Bdelloidea</taxon>
        <taxon>Philodinida</taxon>
        <taxon>Philodinidae</taxon>
        <taxon>Rotaria</taxon>
    </lineage>
</organism>